<keyword evidence="2" id="KW-1185">Reference proteome</keyword>
<name>A0A2V1GZZ6_9GAMM</name>
<gene>
    <name evidence="1" type="ORF">DC094_04730</name>
</gene>
<protein>
    <submittedName>
        <fullName evidence="1">Uncharacterized protein</fullName>
    </submittedName>
</protein>
<evidence type="ECO:0000313" key="2">
    <source>
        <dbReference type="Proteomes" id="UP000244906"/>
    </source>
</evidence>
<evidence type="ECO:0000313" key="1">
    <source>
        <dbReference type="EMBL" id="PVZ72316.1"/>
    </source>
</evidence>
<dbReference type="EMBL" id="QDDL01000001">
    <property type="protein sequence ID" value="PVZ72316.1"/>
    <property type="molecule type" value="Genomic_DNA"/>
</dbReference>
<sequence length="293" mass="32198">MDRMAIEDREMQEEITAQQSVLMSAIQGALPGGSSVKKINISRRVAMSTQGAVISNDLARVIYGCCGLLAAGGDRGRFKELLETPQAKFAVGHFKEKPVPDDAGAVGANAAGSVFDGANDLFYVKMPSCVRILSFGTLSFTVPKICPENPLSWQLFDLPASMDENSKKMAKAMQASNSIRHILRRSDAALIYLYSTDVDRELGDIAIIATVNTPIGRKIFISDGVEINFHSRYTSELLDEPLQKVADAFIGYYLSNARNLQYWRAIEFEPSIAPVTPVAPVKGSPKKKWYQRK</sequence>
<proteinExistence type="predicted"/>
<dbReference type="RefSeq" id="WP_116685902.1">
    <property type="nucleotide sequence ID" value="NZ_CAWNYD010000001.1"/>
</dbReference>
<dbReference type="Proteomes" id="UP000244906">
    <property type="component" value="Unassembled WGS sequence"/>
</dbReference>
<dbReference type="AlphaFoldDB" id="A0A2V1GZZ6"/>
<accession>A0A2V1GZZ6</accession>
<organism evidence="1 2">
    <name type="scientific">Pelagibaculum spongiae</name>
    <dbReference type="NCBI Taxonomy" id="2080658"/>
    <lineage>
        <taxon>Bacteria</taxon>
        <taxon>Pseudomonadati</taxon>
        <taxon>Pseudomonadota</taxon>
        <taxon>Gammaproteobacteria</taxon>
        <taxon>Oceanospirillales</taxon>
        <taxon>Pelagibaculum</taxon>
    </lineage>
</organism>
<reference evidence="1 2" key="1">
    <citation type="submission" date="2018-04" db="EMBL/GenBank/DDBJ databases">
        <title>Thalassorhabdus spongiae gen. nov., sp. nov., isolated from a marine sponge in South-West Iceland.</title>
        <authorList>
            <person name="Knobloch S."/>
            <person name="Daussin A."/>
            <person name="Johannsson R."/>
            <person name="Marteinsson V.T."/>
        </authorList>
    </citation>
    <scope>NUCLEOTIDE SEQUENCE [LARGE SCALE GENOMIC DNA]</scope>
    <source>
        <strain evidence="1 2">Hp12</strain>
    </source>
</reference>
<comment type="caution">
    <text evidence="1">The sequence shown here is derived from an EMBL/GenBank/DDBJ whole genome shotgun (WGS) entry which is preliminary data.</text>
</comment>